<protein>
    <recommendedName>
        <fullName evidence="1">AB hydrolase-1 domain-containing protein</fullName>
    </recommendedName>
</protein>
<sequence length="81" mass="8578">MRHSHLLTPHGSLNFATVGYPPSTSPSSNTLIVLIHGNSSSSRIFHPLVSPPSPLTTTHRTLLFDLPGHGSSSDAPDPART</sequence>
<dbReference type="InterPro" id="IPR029058">
    <property type="entry name" value="AB_hydrolase_fold"/>
</dbReference>
<dbReference type="InterPro" id="IPR000073">
    <property type="entry name" value="AB_hydrolase_1"/>
</dbReference>
<name>A0A6G1GJ21_9PEZI</name>
<dbReference type="Proteomes" id="UP000800041">
    <property type="component" value="Unassembled WGS sequence"/>
</dbReference>
<dbReference type="Pfam" id="PF00561">
    <property type="entry name" value="Abhydrolase_1"/>
    <property type="match status" value="1"/>
</dbReference>
<evidence type="ECO:0000259" key="1">
    <source>
        <dbReference type="Pfam" id="PF00561"/>
    </source>
</evidence>
<reference evidence="2" key="1">
    <citation type="journal article" date="2020" name="Stud. Mycol.">
        <title>101 Dothideomycetes genomes: a test case for predicting lifestyles and emergence of pathogens.</title>
        <authorList>
            <person name="Haridas S."/>
            <person name="Albert R."/>
            <person name="Binder M."/>
            <person name="Bloem J."/>
            <person name="Labutti K."/>
            <person name="Salamov A."/>
            <person name="Andreopoulos B."/>
            <person name="Baker S."/>
            <person name="Barry K."/>
            <person name="Bills G."/>
            <person name="Bluhm B."/>
            <person name="Cannon C."/>
            <person name="Castanera R."/>
            <person name="Culley D."/>
            <person name="Daum C."/>
            <person name="Ezra D."/>
            <person name="Gonzalez J."/>
            <person name="Henrissat B."/>
            <person name="Kuo A."/>
            <person name="Liang C."/>
            <person name="Lipzen A."/>
            <person name="Lutzoni F."/>
            <person name="Magnuson J."/>
            <person name="Mondo S."/>
            <person name="Nolan M."/>
            <person name="Ohm R."/>
            <person name="Pangilinan J."/>
            <person name="Park H.-J."/>
            <person name="Ramirez L."/>
            <person name="Alfaro M."/>
            <person name="Sun H."/>
            <person name="Tritt A."/>
            <person name="Yoshinaga Y."/>
            <person name="Zwiers L.-H."/>
            <person name="Turgeon B."/>
            <person name="Goodwin S."/>
            <person name="Spatafora J."/>
            <person name="Crous P."/>
            <person name="Grigoriev I."/>
        </authorList>
    </citation>
    <scope>NUCLEOTIDE SEQUENCE</scope>
    <source>
        <strain evidence="2">CBS 113979</strain>
    </source>
</reference>
<keyword evidence="3" id="KW-1185">Reference proteome</keyword>
<dbReference type="AlphaFoldDB" id="A0A6G1GJ21"/>
<organism evidence="2 3">
    <name type="scientific">Aulographum hederae CBS 113979</name>
    <dbReference type="NCBI Taxonomy" id="1176131"/>
    <lineage>
        <taxon>Eukaryota</taxon>
        <taxon>Fungi</taxon>
        <taxon>Dikarya</taxon>
        <taxon>Ascomycota</taxon>
        <taxon>Pezizomycotina</taxon>
        <taxon>Dothideomycetes</taxon>
        <taxon>Pleosporomycetidae</taxon>
        <taxon>Aulographales</taxon>
        <taxon>Aulographaceae</taxon>
    </lineage>
</organism>
<feature type="domain" description="AB hydrolase-1" evidence="1">
    <location>
        <begin position="31"/>
        <end position="78"/>
    </location>
</feature>
<dbReference type="OrthoDB" id="8119704at2759"/>
<proteinExistence type="predicted"/>
<feature type="non-terminal residue" evidence="2">
    <location>
        <position position="81"/>
    </location>
</feature>
<accession>A0A6G1GJ21</accession>
<dbReference type="EMBL" id="ML977219">
    <property type="protein sequence ID" value="KAF1980814.1"/>
    <property type="molecule type" value="Genomic_DNA"/>
</dbReference>
<evidence type="ECO:0000313" key="2">
    <source>
        <dbReference type="EMBL" id="KAF1980814.1"/>
    </source>
</evidence>
<dbReference type="SUPFAM" id="SSF53474">
    <property type="entry name" value="alpha/beta-Hydrolases"/>
    <property type="match status" value="1"/>
</dbReference>
<gene>
    <name evidence="2" type="ORF">K402DRAFT_425925</name>
</gene>
<dbReference type="Gene3D" id="3.40.50.1820">
    <property type="entry name" value="alpha/beta hydrolase"/>
    <property type="match status" value="1"/>
</dbReference>
<evidence type="ECO:0000313" key="3">
    <source>
        <dbReference type="Proteomes" id="UP000800041"/>
    </source>
</evidence>